<accession>A0A2W7TEP5</accession>
<dbReference type="Proteomes" id="UP000249720">
    <property type="component" value="Unassembled WGS sequence"/>
</dbReference>
<protein>
    <submittedName>
        <fullName evidence="3">Acetyl esterase/lipase</fullName>
    </submittedName>
</protein>
<dbReference type="InterPro" id="IPR029058">
    <property type="entry name" value="AB_hydrolase_fold"/>
</dbReference>
<sequence length="286" mass="32319">MRLLIFFILIFYSIPNMVNAQQRIYLYADSENNIIKNGFDTVKPYMEYYPATNHIANNQRTAILICPGGGFRYLAWEKEGVKPAKFFNSNGIDVFVLHYRVNDELLRGHEYPAQYNDANQALNYIYNHADSFHIQKNRIGIMGFSAGGHLAATISTLNPLNAGTITPSFTILLYPVITMESPYAHAGSKKMLLGEAPNADLIKHLSAEKNISPNTPPAIIIQAGDDKTVPVQNSIMYYEQLLTNHIPAALFIYDHGKHGFGMAENDSWLSQWPHEVINWLKSNHFL</sequence>
<dbReference type="InterPro" id="IPR049492">
    <property type="entry name" value="BD-FAE-like_dom"/>
</dbReference>
<evidence type="ECO:0000313" key="3">
    <source>
        <dbReference type="EMBL" id="PZX61792.1"/>
    </source>
</evidence>
<evidence type="ECO:0000259" key="2">
    <source>
        <dbReference type="Pfam" id="PF20434"/>
    </source>
</evidence>
<organism evidence="3 4">
    <name type="scientific">Hydrotalea sandarakina</name>
    <dbReference type="NCBI Taxonomy" id="1004304"/>
    <lineage>
        <taxon>Bacteria</taxon>
        <taxon>Pseudomonadati</taxon>
        <taxon>Bacteroidota</taxon>
        <taxon>Chitinophagia</taxon>
        <taxon>Chitinophagales</taxon>
        <taxon>Chitinophagaceae</taxon>
        <taxon>Hydrotalea</taxon>
    </lineage>
</organism>
<proteinExistence type="predicted"/>
<dbReference type="SUPFAM" id="SSF53474">
    <property type="entry name" value="alpha/beta-Hydrolases"/>
    <property type="match status" value="1"/>
</dbReference>
<dbReference type="Gene3D" id="3.40.50.1820">
    <property type="entry name" value="alpha/beta hydrolase"/>
    <property type="match status" value="1"/>
</dbReference>
<evidence type="ECO:0000313" key="4">
    <source>
        <dbReference type="Proteomes" id="UP000249720"/>
    </source>
</evidence>
<dbReference type="OrthoDB" id="9794725at2"/>
<dbReference type="EMBL" id="QKZV01000006">
    <property type="protein sequence ID" value="PZX61792.1"/>
    <property type="molecule type" value="Genomic_DNA"/>
</dbReference>
<name>A0A2W7TEP5_9BACT</name>
<dbReference type="RefSeq" id="WP_111295766.1">
    <property type="nucleotide sequence ID" value="NZ_QKZV01000006.1"/>
</dbReference>
<evidence type="ECO:0000256" key="1">
    <source>
        <dbReference type="ARBA" id="ARBA00022801"/>
    </source>
</evidence>
<dbReference type="AlphaFoldDB" id="A0A2W7TEP5"/>
<keyword evidence="1" id="KW-0378">Hydrolase</keyword>
<reference evidence="3 4" key="1">
    <citation type="submission" date="2018-06" db="EMBL/GenBank/DDBJ databases">
        <title>Genomic Encyclopedia of Archaeal and Bacterial Type Strains, Phase II (KMG-II): from individual species to whole genera.</title>
        <authorList>
            <person name="Goeker M."/>
        </authorList>
    </citation>
    <scope>NUCLEOTIDE SEQUENCE [LARGE SCALE GENOMIC DNA]</scope>
    <source>
        <strain evidence="3 4">DSM 23241</strain>
    </source>
</reference>
<feature type="domain" description="BD-FAE-like" evidence="2">
    <location>
        <begin position="58"/>
        <end position="241"/>
    </location>
</feature>
<dbReference type="PANTHER" id="PTHR48081:SF6">
    <property type="entry name" value="PEPTIDASE S9 PROLYL OLIGOPEPTIDASE CATALYTIC DOMAIN-CONTAINING PROTEIN"/>
    <property type="match status" value="1"/>
</dbReference>
<dbReference type="InterPro" id="IPR050300">
    <property type="entry name" value="GDXG_lipolytic_enzyme"/>
</dbReference>
<dbReference type="Pfam" id="PF20434">
    <property type="entry name" value="BD-FAE"/>
    <property type="match status" value="1"/>
</dbReference>
<keyword evidence="4" id="KW-1185">Reference proteome</keyword>
<dbReference type="PANTHER" id="PTHR48081">
    <property type="entry name" value="AB HYDROLASE SUPERFAMILY PROTEIN C4A8.06C"/>
    <property type="match status" value="1"/>
</dbReference>
<gene>
    <name evidence="3" type="ORF">LX80_01953</name>
</gene>
<dbReference type="GO" id="GO:0016787">
    <property type="term" value="F:hydrolase activity"/>
    <property type="evidence" value="ECO:0007669"/>
    <property type="project" value="UniProtKB-KW"/>
</dbReference>
<comment type="caution">
    <text evidence="3">The sequence shown here is derived from an EMBL/GenBank/DDBJ whole genome shotgun (WGS) entry which is preliminary data.</text>
</comment>